<feature type="transmembrane region" description="Helical" evidence="2">
    <location>
        <begin position="154"/>
        <end position="173"/>
    </location>
</feature>
<evidence type="ECO:0000256" key="2">
    <source>
        <dbReference type="SAM" id="Phobius"/>
    </source>
</evidence>
<dbReference type="RefSeq" id="WP_066773030.1">
    <property type="nucleotide sequence ID" value="NZ_CP013244.1"/>
</dbReference>
<dbReference type="Proteomes" id="UP000092498">
    <property type="component" value="Chromosome"/>
</dbReference>
<reference evidence="3 4" key="1">
    <citation type="submission" date="2015-11" db="EMBL/GenBank/DDBJ databases">
        <title>Whole-Genome Sequence of Candidatus Oderbacter manganicum from the National Park Lower Oder Valley, Germany.</title>
        <authorList>
            <person name="Braun B."/>
            <person name="Liere K."/>
            <person name="Szewzyk U."/>
        </authorList>
    </citation>
    <scope>NUCLEOTIDE SEQUENCE [LARGE SCALE GENOMIC DNA]</scope>
    <source>
        <strain evidence="3 4">OTSz_A_272</strain>
    </source>
</reference>
<proteinExistence type="predicted"/>
<protein>
    <recommendedName>
        <fullName evidence="5">TIR domain-containing protein</fullName>
    </recommendedName>
</protein>
<organism evidence="3 4">
    <name type="scientific">Candidatus Viadribacter manganicus</name>
    <dbReference type="NCBI Taxonomy" id="1759059"/>
    <lineage>
        <taxon>Bacteria</taxon>
        <taxon>Pseudomonadati</taxon>
        <taxon>Pseudomonadota</taxon>
        <taxon>Alphaproteobacteria</taxon>
        <taxon>Hyphomonadales</taxon>
        <taxon>Hyphomonadaceae</taxon>
        <taxon>Candidatus Viadribacter</taxon>
    </lineage>
</organism>
<evidence type="ECO:0008006" key="5">
    <source>
        <dbReference type="Google" id="ProtNLM"/>
    </source>
</evidence>
<feature type="compositionally biased region" description="Low complexity" evidence="1">
    <location>
        <begin position="108"/>
        <end position="125"/>
    </location>
</feature>
<dbReference type="InParanoid" id="A0A1B1AKY9"/>
<dbReference type="EMBL" id="CP013244">
    <property type="protein sequence ID" value="ANP47217.1"/>
    <property type="molecule type" value="Genomic_DNA"/>
</dbReference>
<dbReference type="KEGG" id="cbot:ATE48_15465"/>
<keyword evidence="4" id="KW-1185">Reference proteome</keyword>
<keyword evidence="2" id="KW-0472">Membrane</keyword>
<dbReference type="AlphaFoldDB" id="A0A1B1AKY9"/>
<name>A0A1B1AKY9_9PROT</name>
<evidence type="ECO:0000313" key="3">
    <source>
        <dbReference type="EMBL" id="ANP47217.1"/>
    </source>
</evidence>
<feature type="region of interest" description="Disordered" evidence="1">
    <location>
        <begin position="98"/>
        <end position="140"/>
    </location>
</feature>
<keyword evidence="2" id="KW-1133">Transmembrane helix</keyword>
<sequence>MPTPIFLAHPRGAENHARGVAAELKALGYEVRSYTPQAQRAGAHKVVLLWSRAAWGTPALRAAARKAHATGSLVCVRLDAAPPPVEGAHLLPLKRNGSQRTAWRRALSSSPRATPARTSAPPATRSTKRARRTGAAPKPVVEKKMQVKEKNSRLFAIALTITLLAATGAGYAYGRYPAFAAPIDQAASAAYTKASEIAALAP</sequence>
<evidence type="ECO:0000256" key="1">
    <source>
        <dbReference type="SAM" id="MobiDB-lite"/>
    </source>
</evidence>
<accession>A0A1B1AKY9</accession>
<gene>
    <name evidence="3" type="ORF">ATE48_15465</name>
</gene>
<evidence type="ECO:0000313" key="4">
    <source>
        <dbReference type="Proteomes" id="UP000092498"/>
    </source>
</evidence>
<keyword evidence="2" id="KW-0812">Transmembrane</keyword>